<feature type="compositionally biased region" description="Gly residues" evidence="1">
    <location>
        <begin position="322"/>
        <end position="343"/>
    </location>
</feature>
<keyword evidence="2" id="KW-1133">Transmembrane helix</keyword>
<feature type="transmembrane region" description="Helical" evidence="2">
    <location>
        <begin position="518"/>
        <end position="536"/>
    </location>
</feature>
<dbReference type="PANTHER" id="PTHR22916">
    <property type="entry name" value="GLYCOSYLTRANSFERASE"/>
    <property type="match status" value="1"/>
</dbReference>
<evidence type="ECO:0000313" key="3">
    <source>
        <dbReference type="EMBL" id="GIM04177.1"/>
    </source>
</evidence>
<evidence type="ECO:0000313" key="4">
    <source>
        <dbReference type="Proteomes" id="UP000722791"/>
    </source>
</evidence>
<feature type="region of interest" description="Disordered" evidence="1">
    <location>
        <begin position="584"/>
        <end position="616"/>
    </location>
</feature>
<reference evidence="3" key="1">
    <citation type="journal article" date="2021" name="Proc. Natl. Acad. Sci. U.S.A.">
        <title>Three genomes in the algal genus Volvox reveal the fate of a haploid sex-determining region after a transition to homothallism.</title>
        <authorList>
            <person name="Yamamoto K."/>
            <person name="Hamaji T."/>
            <person name="Kawai-Toyooka H."/>
            <person name="Matsuzaki R."/>
            <person name="Takahashi F."/>
            <person name="Nishimura Y."/>
            <person name="Kawachi M."/>
            <person name="Noguchi H."/>
            <person name="Minakuchi Y."/>
            <person name="Umen J.G."/>
            <person name="Toyoda A."/>
            <person name="Nozaki H."/>
        </authorList>
    </citation>
    <scope>NUCLEOTIDE SEQUENCE</scope>
    <source>
        <strain evidence="3">NIES-3785</strain>
    </source>
</reference>
<keyword evidence="2" id="KW-0472">Membrane</keyword>
<dbReference type="EMBL" id="BNCQ01000015">
    <property type="protein sequence ID" value="GIM04177.1"/>
    <property type="molecule type" value="Genomic_DNA"/>
</dbReference>
<feature type="region of interest" description="Disordered" evidence="1">
    <location>
        <begin position="291"/>
        <end position="347"/>
    </location>
</feature>
<evidence type="ECO:0000256" key="1">
    <source>
        <dbReference type="SAM" id="MobiDB-lite"/>
    </source>
</evidence>
<dbReference type="SUPFAM" id="SSF53448">
    <property type="entry name" value="Nucleotide-diphospho-sugar transferases"/>
    <property type="match status" value="1"/>
</dbReference>
<dbReference type="Gene3D" id="3.90.550.10">
    <property type="entry name" value="Spore Coat Polysaccharide Biosynthesis Protein SpsA, Chain A"/>
    <property type="match status" value="1"/>
</dbReference>
<dbReference type="InterPro" id="IPR029044">
    <property type="entry name" value="Nucleotide-diphossugar_trans"/>
</dbReference>
<feature type="compositionally biased region" description="Basic and acidic residues" evidence="1">
    <location>
        <begin position="308"/>
        <end position="320"/>
    </location>
</feature>
<dbReference type="GO" id="GO:0016757">
    <property type="term" value="F:glycosyltransferase activity"/>
    <property type="evidence" value="ECO:0007669"/>
    <property type="project" value="UniProtKB-ARBA"/>
</dbReference>
<keyword evidence="2" id="KW-0812">Transmembrane</keyword>
<dbReference type="Proteomes" id="UP000722791">
    <property type="component" value="Unassembled WGS sequence"/>
</dbReference>
<proteinExistence type="predicted"/>
<sequence length="824" mass="90698">MLVVMGCQGMGACTAVVRIDSTPYKDCGFNTLFQLLLLIWYLSDADSHELRSSFSSGSDIAGLTFCQSVHSALAKLGAAGKQSVSQLTTHLQLTHYHAGRLLELELRPQPGPHQSTFKQTVELPNSAQGEELLRYHNAQRNYHESIATFLLAKLQQELETSVHPSHTTSDSAGPTTEVGAPNNVDAILEEHMKPLTISSAGSALHLLSQCLLAASTGTLHNNLYNWALQHDAEPQPPAFALRNVLSADDQPNFNFGTRDQEGRPLVSLLVQYYNRPWMLPALVRPFRRCSEERRSSRPHVRSSSGDVGADRRQGGHERSGGADNGSGGASGSGGVGTGDGMLAGDGDEDGGVGVGRLGFRLEMLINVDSRGDAAAVAEFAAGPLGAGFLVPVYSSNVHEIRSYNRLTRLAQGKILIMLQDDDVFPDDTACEWLSSVVRAFKRWPRLGAVGCVVRAGLRRQAGRGMWEKGGCLLLPLSLLFFLSLLSSLCFVVLLLTFSRCCCVAMLSKPPRGFPRPTVFQSAILFFALSMVLLYLLHSPSYPLCPLSHPTIRICCSSQRFVFDYHPNSTQFGLHFHDPGTGHWDPGSRQADASDEDRDAGNGDTGNDGSDRARQRLQPPPLQMQFVTLVDYAPVAVRRSAFLDVGGIDENMSQSGACGVHSDYDLVLRMWLAGWQVSYIEAPGLGKDPREPEGGTHRRGVSGYCWERQWELAIDYMRRRWGHYCRWDPDSYYWFGSRVSEVVSEHVRLLNLRLLRPLADSSRDDFICPFGYGCGKVPRDNITGVLEPVRPPIGNLSSWPKHRRGPWLARRRTAWRGQKGSKAAN</sequence>
<dbReference type="AlphaFoldDB" id="A0A8J4GBH2"/>
<evidence type="ECO:0000256" key="2">
    <source>
        <dbReference type="SAM" id="Phobius"/>
    </source>
</evidence>
<organism evidence="3 4">
    <name type="scientific">Volvox reticuliferus</name>
    <dbReference type="NCBI Taxonomy" id="1737510"/>
    <lineage>
        <taxon>Eukaryota</taxon>
        <taxon>Viridiplantae</taxon>
        <taxon>Chlorophyta</taxon>
        <taxon>core chlorophytes</taxon>
        <taxon>Chlorophyceae</taxon>
        <taxon>CS clade</taxon>
        <taxon>Chlamydomonadales</taxon>
        <taxon>Volvocaceae</taxon>
        <taxon>Volvox</taxon>
    </lineage>
</organism>
<comment type="caution">
    <text evidence="3">The sequence shown here is derived from an EMBL/GenBank/DDBJ whole genome shotgun (WGS) entry which is preliminary data.</text>
</comment>
<gene>
    <name evidence="3" type="ORF">Vretimale_8800</name>
</gene>
<dbReference type="CDD" id="cd00761">
    <property type="entry name" value="Glyco_tranf_GTA_type"/>
    <property type="match status" value="1"/>
</dbReference>
<accession>A0A8J4GBH2</accession>
<name>A0A8J4GBH2_9CHLO</name>
<dbReference type="PANTHER" id="PTHR22916:SF3">
    <property type="entry name" value="UDP-GLCNAC:BETAGAL BETA-1,3-N-ACETYLGLUCOSAMINYLTRANSFERASE-LIKE PROTEIN 1"/>
    <property type="match status" value="1"/>
</dbReference>
<protein>
    <submittedName>
        <fullName evidence="3">Uncharacterized protein</fullName>
    </submittedName>
</protein>
<feature type="transmembrane region" description="Helical" evidence="2">
    <location>
        <begin position="472"/>
        <end position="497"/>
    </location>
</feature>